<dbReference type="PROSITE" id="PS00421">
    <property type="entry name" value="TM4_1"/>
    <property type="match status" value="1"/>
</dbReference>
<evidence type="ECO:0000256" key="3">
    <source>
        <dbReference type="ARBA" id="ARBA00022692"/>
    </source>
</evidence>
<evidence type="ECO:0000313" key="7">
    <source>
        <dbReference type="EMBL" id="KAF4670714.1"/>
    </source>
</evidence>
<accession>A0A7J6MGU0</accession>
<proteinExistence type="inferred from homology"/>
<dbReference type="GO" id="GO:0016020">
    <property type="term" value="C:membrane"/>
    <property type="evidence" value="ECO:0007669"/>
    <property type="project" value="UniProtKB-SubCell"/>
</dbReference>
<evidence type="ECO:0000256" key="4">
    <source>
        <dbReference type="ARBA" id="ARBA00022989"/>
    </source>
</evidence>
<dbReference type="InterPro" id="IPR018503">
    <property type="entry name" value="Tetraspanin_CS"/>
</dbReference>
<organism evidence="7 8">
    <name type="scientific">Perkinsus chesapeaki</name>
    <name type="common">Clam parasite</name>
    <name type="synonym">Perkinsus andrewsi</name>
    <dbReference type="NCBI Taxonomy" id="330153"/>
    <lineage>
        <taxon>Eukaryota</taxon>
        <taxon>Sar</taxon>
        <taxon>Alveolata</taxon>
        <taxon>Perkinsozoa</taxon>
        <taxon>Perkinsea</taxon>
        <taxon>Perkinsida</taxon>
        <taxon>Perkinsidae</taxon>
        <taxon>Perkinsus</taxon>
    </lineage>
</organism>
<keyword evidence="4 6" id="KW-1133">Transmembrane helix</keyword>
<reference evidence="7 8" key="1">
    <citation type="submission" date="2020-04" db="EMBL/GenBank/DDBJ databases">
        <title>Perkinsus chesapeaki whole genome sequence.</title>
        <authorList>
            <person name="Bogema D.R."/>
        </authorList>
    </citation>
    <scope>NUCLEOTIDE SEQUENCE [LARGE SCALE GENOMIC DNA]</scope>
    <source>
        <strain evidence="7">ATCC PRA-425</strain>
    </source>
</reference>
<comment type="subcellular location">
    <subcellularLocation>
        <location evidence="1">Membrane</location>
        <topology evidence="1">Multi-pass membrane protein</topology>
    </subcellularLocation>
</comment>
<evidence type="ECO:0000256" key="6">
    <source>
        <dbReference type="SAM" id="Phobius"/>
    </source>
</evidence>
<dbReference type="AlphaFoldDB" id="A0A7J6MGU0"/>
<gene>
    <name evidence="7" type="ORF">FOL47_001863</name>
</gene>
<dbReference type="InterPro" id="IPR018499">
    <property type="entry name" value="Tetraspanin/Peripherin"/>
</dbReference>
<dbReference type="Proteomes" id="UP000591131">
    <property type="component" value="Unassembled WGS sequence"/>
</dbReference>
<evidence type="ECO:0000256" key="2">
    <source>
        <dbReference type="ARBA" id="ARBA00006840"/>
    </source>
</evidence>
<evidence type="ECO:0000256" key="5">
    <source>
        <dbReference type="ARBA" id="ARBA00023136"/>
    </source>
</evidence>
<comment type="similarity">
    <text evidence="2">Belongs to the tetraspanin (TM4SF) family.</text>
</comment>
<dbReference type="OrthoDB" id="439408at2759"/>
<dbReference type="Pfam" id="PF00335">
    <property type="entry name" value="Tetraspanin"/>
    <property type="match status" value="1"/>
</dbReference>
<comment type="caution">
    <text evidence="7">The sequence shown here is derived from an EMBL/GenBank/DDBJ whole genome shotgun (WGS) entry which is preliminary data.</text>
</comment>
<feature type="transmembrane region" description="Helical" evidence="6">
    <location>
        <begin position="204"/>
        <end position="229"/>
    </location>
</feature>
<keyword evidence="3 6" id="KW-0812">Transmembrane</keyword>
<keyword evidence="5 6" id="KW-0472">Membrane</keyword>
<feature type="transmembrane region" description="Helical" evidence="6">
    <location>
        <begin position="53"/>
        <end position="82"/>
    </location>
</feature>
<evidence type="ECO:0000256" key="1">
    <source>
        <dbReference type="ARBA" id="ARBA00004141"/>
    </source>
</evidence>
<protein>
    <submittedName>
        <fullName evidence="7">Uncharacterized protein</fullName>
    </submittedName>
</protein>
<sequence>MGAGILAVSIYLLASDFQGFVDQWWVWIALAGGIVLIIGGVLGCIGTKLGEKWVLWIYSILPGIMLAIILAGAIASSIYLAYTNDLNDKNPAELNLLDNDSNVFEVYEHIRQGYGNFWRDNSCNVVCSVTSLATLECGEVSCNDDTAEDWMNDWIKDGAPRVSGPSFETCRILSLGANGIGLSVPAATGWCASNTAVIDDVNDWALGVMIALWVVAGVLILLLIVNCVLIKQDNKQKSRGVVIAPTTANTSADPNAFVGTPANVEV</sequence>
<evidence type="ECO:0000313" key="8">
    <source>
        <dbReference type="Proteomes" id="UP000591131"/>
    </source>
</evidence>
<feature type="transmembrane region" description="Helical" evidence="6">
    <location>
        <begin position="24"/>
        <end position="46"/>
    </location>
</feature>
<dbReference type="EMBL" id="JAAPAO010000147">
    <property type="protein sequence ID" value="KAF4670714.1"/>
    <property type="molecule type" value="Genomic_DNA"/>
</dbReference>
<name>A0A7J6MGU0_PERCH</name>
<keyword evidence="8" id="KW-1185">Reference proteome</keyword>